<dbReference type="Gene3D" id="3.55.40.20">
    <property type="entry name" value="Iron/manganese superoxide dismutase, C-terminal domain"/>
    <property type="match status" value="1"/>
</dbReference>
<dbReference type="STRING" id="1051890.A0A3N4M1C5"/>
<feature type="transmembrane region" description="Helical" evidence="2">
    <location>
        <begin position="163"/>
        <end position="180"/>
    </location>
</feature>
<keyword evidence="5" id="KW-1185">Reference proteome</keyword>
<dbReference type="Pfam" id="PF02777">
    <property type="entry name" value="Sod_Fe_C"/>
    <property type="match status" value="2"/>
</dbReference>
<dbReference type="OrthoDB" id="275227at2759"/>
<evidence type="ECO:0000313" key="5">
    <source>
        <dbReference type="Proteomes" id="UP000267821"/>
    </source>
</evidence>
<gene>
    <name evidence="4" type="ORF">L211DRAFT_800668</name>
</gene>
<dbReference type="PANTHER" id="PTHR43595">
    <property type="entry name" value="37S RIBOSOMAL PROTEIN S26, MITOCHONDRIAL"/>
    <property type="match status" value="1"/>
</dbReference>
<dbReference type="EMBL" id="ML121528">
    <property type="protein sequence ID" value="RPB28837.1"/>
    <property type="molecule type" value="Genomic_DNA"/>
</dbReference>
<dbReference type="InterPro" id="IPR036314">
    <property type="entry name" value="SOD_C_sf"/>
</dbReference>
<dbReference type="GO" id="GO:0046872">
    <property type="term" value="F:metal ion binding"/>
    <property type="evidence" value="ECO:0007669"/>
    <property type="project" value="InterPro"/>
</dbReference>
<keyword evidence="2" id="KW-0472">Membrane</keyword>
<dbReference type="SUPFAM" id="SSF54719">
    <property type="entry name" value="Fe,Mn superoxide dismutase (SOD), C-terminal domain"/>
    <property type="match status" value="1"/>
</dbReference>
<dbReference type="GO" id="GO:0004784">
    <property type="term" value="F:superoxide dismutase activity"/>
    <property type="evidence" value="ECO:0007669"/>
    <property type="project" value="InterPro"/>
</dbReference>
<dbReference type="AlphaFoldDB" id="A0A3N4M1C5"/>
<feature type="domain" description="Manganese/iron superoxide dismutase C-terminal" evidence="3">
    <location>
        <begin position="144"/>
        <end position="200"/>
    </location>
</feature>
<evidence type="ECO:0000313" key="4">
    <source>
        <dbReference type="EMBL" id="RPB28837.1"/>
    </source>
</evidence>
<protein>
    <submittedName>
        <fullName evidence="4">Manganese and iron superoxide dismutase</fullName>
    </submittedName>
</protein>
<name>A0A3N4M1C5_9PEZI</name>
<sequence length="303" mass="33359">MMLGPANSLLRRSGADALRAVLTRPTASPVRPAAILSAARRNLHQVPDLQHQERYKTMGISPLYSKKGFMVAWEEYQGMLVEGLNGLIAGTTLEDQTALDIAIQTSRRPELAATFNFASQAHNNHFFFESLVPLLTNAAPPPDSFTAALTATFPNFGVLKMELIATALSLFGSGTVWLVLDRQRRLRILATYNAGTPYPGAHGRRQDIDTNTLSSPSQSSSYYGAYGNDVLDATLAAAKSAGGISWPIPLLSVSVWPQVYMIDYGVSLDGKRKYLENWWDCIDWSVVMRRFHQTGAPRAMMSY</sequence>
<dbReference type="InParanoid" id="A0A3N4M1C5"/>
<dbReference type="GO" id="GO:0005737">
    <property type="term" value="C:cytoplasm"/>
    <property type="evidence" value="ECO:0007669"/>
    <property type="project" value="TreeGrafter"/>
</dbReference>
<comment type="function">
    <text evidence="1">Component of the mitochondrial ribosome (mitoribosome), a dedicated translation machinery responsible for the synthesis of mitochondrial genome-encoded proteins, including at least some of the essential transmembrane subunits of the mitochondrial respiratory chain. The mitoribosomes are attached to the mitochondrial inner membrane and translation products are cotranslationally integrated into the membrane.</text>
</comment>
<dbReference type="InterPro" id="IPR019832">
    <property type="entry name" value="Mn/Fe_SOD_C"/>
</dbReference>
<proteinExistence type="predicted"/>
<dbReference type="FunCoup" id="A0A3N4M1C5">
    <property type="interactions" value="119"/>
</dbReference>
<evidence type="ECO:0000256" key="2">
    <source>
        <dbReference type="SAM" id="Phobius"/>
    </source>
</evidence>
<evidence type="ECO:0000256" key="1">
    <source>
        <dbReference type="ARBA" id="ARBA00037226"/>
    </source>
</evidence>
<dbReference type="Proteomes" id="UP000267821">
    <property type="component" value="Unassembled WGS sequence"/>
</dbReference>
<dbReference type="PANTHER" id="PTHR43595:SF2">
    <property type="entry name" value="SMALL RIBOSOMAL SUBUNIT PROTEIN MS42"/>
    <property type="match status" value="1"/>
</dbReference>
<dbReference type="SUPFAM" id="SSF46609">
    <property type="entry name" value="Fe,Mn superoxide dismutase (SOD), N-terminal domain"/>
    <property type="match status" value="1"/>
</dbReference>
<organism evidence="4 5">
    <name type="scientific">Terfezia boudieri ATCC MYA-4762</name>
    <dbReference type="NCBI Taxonomy" id="1051890"/>
    <lineage>
        <taxon>Eukaryota</taxon>
        <taxon>Fungi</taxon>
        <taxon>Dikarya</taxon>
        <taxon>Ascomycota</taxon>
        <taxon>Pezizomycotina</taxon>
        <taxon>Pezizomycetes</taxon>
        <taxon>Pezizales</taxon>
        <taxon>Pezizaceae</taxon>
        <taxon>Terfezia</taxon>
    </lineage>
</organism>
<accession>A0A3N4M1C5</accession>
<keyword evidence="2" id="KW-0812">Transmembrane</keyword>
<dbReference type="InterPro" id="IPR036324">
    <property type="entry name" value="Mn/Fe_SOD_N_sf"/>
</dbReference>
<feature type="domain" description="Manganese/iron superoxide dismutase C-terminal" evidence="3">
    <location>
        <begin position="248"/>
        <end position="289"/>
    </location>
</feature>
<keyword evidence="2" id="KW-1133">Transmembrane helix</keyword>
<evidence type="ECO:0000259" key="3">
    <source>
        <dbReference type="Pfam" id="PF02777"/>
    </source>
</evidence>
<reference evidence="4 5" key="1">
    <citation type="journal article" date="2018" name="Nat. Ecol. Evol.">
        <title>Pezizomycetes genomes reveal the molecular basis of ectomycorrhizal truffle lifestyle.</title>
        <authorList>
            <person name="Murat C."/>
            <person name="Payen T."/>
            <person name="Noel B."/>
            <person name="Kuo A."/>
            <person name="Morin E."/>
            <person name="Chen J."/>
            <person name="Kohler A."/>
            <person name="Krizsan K."/>
            <person name="Balestrini R."/>
            <person name="Da Silva C."/>
            <person name="Montanini B."/>
            <person name="Hainaut M."/>
            <person name="Levati E."/>
            <person name="Barry K.W."/>
            <person name="Belfiori B."/>
            <person name="Cichocki N."/>
            <person name="Clum A."/>
            <person name="Dockter R.B."/>
            <person name="Fauchery L."/>
            <person name="Guy J."/>
            <person name="Iotti M."/>
            <person name="Le Tacon F."/>
            <person name="Lindquist E.A."/>
            <person name="Lipzen A."/>
            <person name="Malagnac F."/>
            <person name="Mello A."/>
            <person name="Molinier V."/>
            <person name="Miyauchi S."/>
            <person name="Poulain J."/>
            <person name="Riccioni C."/>
            <person name="Rubini A."/>
            <person name="Sitrit Y."/>
            <person name="Splivallo R."/>
            <person name="Traeger S."/>
            <person name="Wang M."/>
            <person name="Zifcakova L."/>
            <person name="Wipf D."/>
            <person name="Zambonelli A."/>
            <person name="Paolocci F."/>
            <person name="Nowrousian M."/>
            <person name="Ottonello S."/>
            <person name="Baldrian P."/>
            <person name="Spatafora J.W."/>
            <person name="Henrissat B."/>
            <person name="Nagy L.G."/>
            <person name="Aury J.M."/>
            <person name="Wincker P."/>
            <person name="Grigoriev I.V."/>
            <person name="Bonfante P."/>
            <person name="Martin F.M."/>
        </authorList>
    </citation>
    <scope>NUCLEOTIDE SEQUENCE [LARGE SCALE GENOMIC DNA]</scope>
    <source>
        <strain evidence="4 5">ATCC MYA-4762</strain>
    </source>
</reference>